<protein>
    <submittedName>
        <fullName evidence="1">Uncharacterized protein</fullName>
    </submittedName>
</protein>
<accession>A0A0V0UA33</accession>
<dbReference type="OrthoDB" id="5919040at2759"/>
<evidence type="ECO:0000313" key="1">
    <source>
        <dbReference type="EMBL" id="KRX48185.1"/>
    </source>
</evidence>
<gene>
    <name evidence="1" type="ORF">T05_13158</name>
</gene>
<organism evidence="1 2">
    <name type="scientific">Trichinella murrelli</name>
    <dbReference type="NCBI Taxonomy" id="144512"/>
    <lineage>
        <taxon>Eukaryota</taxon>
        <taxon>Metazoa</taxon>
        <taxon>Ecdysozoa</taxon>
        <taxon>Nematoda</taxon>
        <taxon>Enoplea</taxon>
        <taxon>Dorylaimia</taxon>
        <taxon>Trichinellida</taxon>
        <taxon>Trichinellidae</taxon>
        <taxon>Trichinella</taxon>
    </lineage>
</organism>
<feature type="non-terminal residue" evidence="1">
    <location>
        <position position="1"/>
    </location>
</feature>
<reference evidence="1 2" key="1">
    <citation type="submission" date="2015-01" db="EMBL/GenBank/DDBJ databases">
        <title>Evolution of Trichinella species and genotypes.</title>
        <authorList>
            <person name="Korhonen P.K."/>
            <person name="Edoardo P."/>
            <person name="Giuseppe L.R."/>
            <person name="Gasser R.B."/>
        </authorList>
    </citation>
    <scope>NUCLEOTIDE SEQUENCE [LARGE SCALE GENOMIC DNA]</scope>
    <source>
        <strain evidence="1">ISS417</strain>
    </source>
</reference>
<comment type="caution">
    <text evidence="1">The sequence shown here is derived from an EMBL/GenBank/DDBJ whole genome shotgun (WGS) entry which is preliminary data.</text>
</comment>
<proteinExistence type="predicted"/>
<name>A0A0V0UA33_9BILA</name>
<dbReference type="EMBL" id="JYDJ01000032">
    <property type="protein sequence ID" value="KRX48185.1"/>
    <property type="molecule type" value="Genomic_DNA"/>
</dbReference>
<sequence>LSIFFSMMSTPFACIYTKTVLKDDRFSQNLEDEFSKICHYFLLRKLHCCFIHNKLNARCSKEGEQWRILFCLNYGINDFVEYEKLVNQFQLEKKIMADSLSSASRIEFLKEMWKKESDAFGKVAVLPQGTEAQKKAQQKAAMEAIQKNLQDLKKVGAAYTNDNLSVLF</sequence>
<dbReference type="Proteomes" id="UP000055048">
    <property type="component" value="Unassembled WGS sequence"/>
</dbReference>
<keyword evidence="2" id="KW-1185">Reference proteome</keyword>
<evidence type="ECO:0000313" key="2">
    <source>
        <dbReference type="Proteomes" id="UP000055048"/>
    </source>
</evidence>
<dbReference type="AlphaFoldDB" id="A0A0V0UA33"/>